<dbReference type="PROSITE" id="PS01023">
    <property type="entry name" value="PTR2_2"/>
    <property type="match status" value="1"/>
</dbReference>
<feature type="transmembrane region" description="Helical" evidence="8">
    <location>
        <begin position="243"/>
        <end position="263"/>
    </location>
</feature>
<dbReference type="PROSITE" id="PS50850">
    <property type="entry name" value="MFS"/>
    <property type="match status" value="1"/>
</dbReference>
<evidence type="ECO:0000256" key="6">
    <source>
        <dbReference type="ARBA" id="ARBA00023136"/>
    </source>
</evidence>
<evidence type="ECO:0000256" key="1">
    <source>
        <dbReference type="ARBA" id="ARBA00004141"/>
    </source>
</evidence>
<dbReference type="InterPro" id="IPR005279">
    <property type="entry name" value="Dipep/tripep_permease"/>
</dbReference>
<dbReference type="SUPFAM" id="SSF103473">
    <property type="entry name" value="MFS general substrate transporter"/>
    <property type="match status" value="1"/>
</dbReference>
<dbReference type="AlphaFoldDB" id="A0A6I4RNT1"/>
<proteinExistence type="inferred from homology"/>
<protein>
    <submittedName>
        <fullName evidence="10">Peptide MFS transporter</fullName>
    </submittedName>
</protein>
<name>A0A6I4RNT1_FRATU</name>
<feature type="transmembrane region" description="Helical" evidence="8">
    <location>
        <begin position="60"/>
        <end position="80"/>
    </location>
</feature>
<evidence type="ECO:0000256" key="3">
    <source>
        <dbReference type="ARBA" id="ARBA00022692"/>
    </source>
</evidence>
<dbReference type="PANTHER" id="PTHR11654">
    <property type="entry name" value="OLIGOPEPTIDE TRANSPORTER-RELATED"/>
    <property type="match status" value="1"/>
</dbReference>
<evidence type="ECO:0000256" key="8">
    <source>
        <dbReference type="SAM" id="Phobius"/>
    </source>
</evidence>
<feature type="transmembrane region" description="Helical" evidence="8">
    <location>
        <begin position="113"/>
        <end position="140"/>
    </location>
</feature>
<sequence length="480" mass="53351">MFSINMTTKDMNPRDLREEKKVLAVTSLAEFAERYGYYIIQSLLIFYLIDKFQISQDLSASLVGTTLSMVYISAILGGFVAEKYLGYYRAGLLGSLFMLGGFFILAYSTSQSMLYLGLSFVSVSTGLIKSNMSAFIGRFYDKSSLNDSKRDFGFNIFYMGINLGSFGALFIASWLKDNYGYGAPFYSSMVVSIFMLCLLLIGFRLLNKHIIEFKLTLSMLIKVALLLTVYIVVLFYIFKQPLIANFSIIIALTISVIILFLSIKKSSYQKVLVAGIFFLLSIVYWGLYFQIFISVLLFTQYSVDNALLNPSQFLSVESVSVLFFAGILGKFWVYLDNKQTKIGDIDKFNIAFILLIVTFLIILIAILISPQGAKVSAYGIIFAYIVLGISELSLSAIGLSMITKISPKGFVALYMGIWLVTLGVGGKLGGFIASFFYISDNNLGLAKANMCDGLDTFIAIAVLTSLATLLLRKFVNKYSS</sequence>
<dbReference type="CDD" id="cd17346">
    <property type="entry name" value="MFS_DtpA_like"/>
    <property type="match status" value="1"/>
</dbReference>
<comment type="subcellular location">
    <subcellularLocation>
        <location evidence="1 7">Membrane</location>
        <topology evidence="1 7">Multi-pass membrane protein</topology>
    </subcellularLocation>
</comment>
<evidence type="ECO:0000259" key="9">
    <source>
        <dbReference type="PROSITE" id="PS50850"/>
    </source>
</evidence>
<dbReference type="EMBL" id="VJEZ01000005">
    <property type="protein sequence ID" value="MWZ39867.1"/>
    <property type="molecule type" value="Genomic_DNA"/>
</dbReference>
<feature type="domain" description="Major facilitator superfamily (MFS) profile" evidence="9">
    <location>
        <begin position="22"/>
        <end position="479"/>
    </location>
</feature>
<feature type="transmembrane region" description="Helical" evidence="8">
    <location>
        <begin position="181"/>
        <end position="203"/>
    </location>
</feature>
<keyword evidence="4" id="KW-0571">Peptide transport</keyword>
<feature type="transmembrane region" description="Helical" evidence="8">
    <location>
        <begin position="152"/>
        <end position="175"/>
    </location>
</feature>
<dbReference type="GO" id="GO:0016020">
    <property type="term" value="C:membrane"/>
    <property type="evidence" value="ECO:0007669"/>
    <property type="project" value="UniProtKB-SubCell"/>
</dbReference>
<dbReference type="GO" id="GO:1904680">
    <property type="term" value="F:peptide transmembrane transporter activity"/>
    <property type="evidence" value="ECO:0007669"/>
    <property type="project" value="InterPro"/>
</dbReference>
<dbReference type="Proteomes" id="UP000469081">
    <property type="component" value="Unassembled WGS sequence"/>
</dbReference>
<keyword evidence="3 7" id="KW-0812">Transmembrane</keyword>
<gene>
    <name evidence="10" type="ORF">FNC33_04805</name>
</gene>
<comment type="caution">
    <text evidence="10">The sequence shown here is derived from an EMBL/GenBank/DDBJ whole genome shotgun (WGS) entry which is preliminary data.</text>
</comment>
<feature type="transmembrane region" description="Helical" evidence="8">
    <location>
        <begin position="215"/>
        <end position="237"/>
    </location>
</feature>
<accession>A0A6I4RNT1</accession>
<comment type="similarity">
    <text evidence="2 7">Belongs to the major facilitator superfamily. Proton-dependent oligopeptide transporter (POT/PTR) (TC 2.A.17) family.</text>
</comment>
<feature type="transmembrane region" description="Helical" evidence="8">
    <location>
        <begin position="375"/>
        <end position="399"/>
    </location>
</feature>
<feature type="transmembrane region" description="Helical" evidence="8">
    <location>
        <begin position="457"/>
        <end position="475"/>
    </location>
</feature>
<organism evidence="10 11">
    <name type="scientific">Francisella tularensis</name>
    <dbReference type="NCBI Taxonomy" id="263"/>
    <lineage>
        <taxon>Bacteria</taxon>
        <taxon>Pseudomonadati</taxon>
        <taxon>Pseudomonadota</taxon>
        <taxon>Gammaproteobacteria</taxon>
        <taxon>Thiotrichales</taxon>
        <taxon>Francisellaceae</taxon>
        <taxon>Francisella</taxon>
    </lineage>
</organism>
<feature type="transmembrane region" description="Helical" evidence="8">
    <location>
        <begin position="411"/>
        <end position="437"/>
    </location>
</feature>
<keyword evidence="4" id="KW-0653">Protein transport</keyword>
<dbReference type="Gene3D" id="1.20.1250.20">
    <property type="entry name" value="MFS general substrate transporter like domains"/>
    <property type="match status" value="1"/>
</dbReference>
<evidence type="ECO:0000256" key="4">
    <source>
        <dbReference type="ARBA" id="ARBA00022856"/>
    </source>
</evidence>
<evidence type="ECO:0000256" key="7">
    <source>
        <dbReference type="RuleBase" id="RU003755"/>
    </source>
</evidence>
<keyword evidence="5 8" id="KW-1133">Transmembrane helix</keyword>
<keyword evidence="6 8" id="KW-0472">Membrane</keyword>
<feature type="transmembrane region" description="Helical" evidence="8">
    <location>
        <begin position="318"/>
        <end position="336"/>
    </location>
</feature>
<dbReference type="InterPro" id="IPR000109">
    <property type="entry name" value="POT_fam"/>
</dbReference>
<evidence type="ECO:0000313" key="10">
    <source>
        <dbReference type="EMBL" id="MWZ39867.1"/>
    </source>
</evidence>
<evidence type="ECO:0000313" key="11">
    <source>
        <dbReference type="Proteomes" id="UP000469081"/>
    </source>
</evidence>
<feature type="transmembrane region" description="Helical" evidence="8">
    <location>
        <begin position="275"/>
        <end position="298"/>
    </location>
</feature>
<keyword evidence="7" id="KW-0813">Transport</keyword>
<dbReference type="NCBIfam" id="TIGR00924">
    <property type="entry name" value="yjdL_sub1_fam"/>
    <property type="match status" value="1"/>
</dbReference>
<evidence type="ECO:0000256" key="5">
    <source>
        <dbReference type="ARBA" id="ARBA00022989"/>
    </source>
</evidence>
<dbReference type="InterPro" id="IPR036259">
    <property type="entry name" value="MFS_trans_sf"/>
</dbReference>
<dbReference type="GO" id="GO:0006857">
    <property type="term" value="P:oligopeptide transport"/>
    <property type="evidence" value="ECO:0007669"/>
    <property type="project" value="InterPro"/>
</dbReference>
<dbReference type="InterPro" id="IPR018456">
    <property type="entry name" value="PTR2_symporter_CS"/>
</dbReference>
<reference evidence="10 11" key="1">
    <citation type="submission" date="2019-06" db="EMBL/GenBank/DDBJ databases">
        <title>Phylogeography and genetic diversity of Francisella tularensis subsp. holarctica in France (1947-2018).</title>
        <authorList>
            <person name="Kevin M."/>
            <person name="Madani N."/>
            <person name="Maurin M."/>
        </authorList>
    </citation>
    <scope>NUCLEOTIDE SEQUENCE [LARGE SCALE GENOMIC DNA]</scope>
    <source>
        <strain evidence="10 11">ATCC 15482</strain>
    </source>
</reference>
<dbReference type="InterPro" id="IPR020846">
    <property type="entry name" value="MFS_dom"/>
</dbReference>
<feature type="transmembrane region" description="Helical" evidence="8">
    <location>
        <begin position="348"/>
        <end position="369"/>
    </location>
</feature>
<dbReference type="Pfam" id="PF00854">
    <property type="entry name" value="PTR2"/>
    <property type="match status" value="1"/>
</dbReference>
<evidence type="ECO:0000256" key="2">
    <source>
        <dbReference type="ARBA" id="ARBA00005982"/>
    </source>
</evidence>
<feature type="transmembrane region" description="Helical" evidence="8">
    <location>
        <begin position="87"/>
        <end position="107"/>
    </location>
</feature>